<name>A0ABU0FII3_9HYPH</name>
<sequence length="427" mass="43455">MAGLAAAERRIVAWLAARESEMLSLLADIVNIDSGTRHADGVGAVAARLHGFFADHGLSGEAIAGPPFGNGLKVRVAGGNGPSALLMGHLDTVFPVGEAGRRPFGLAGGRAGGPGVADMKAGIVMNAFVLAAFQACGGHGGPLTGLFTGDEEVGSPAYRPLIEAEAAQADFAFNAEPGRPSGNVVVERRGGVFMRMAIKGKAAHSGIDVRAGISAVEELSHKVLALHALTDDRITVNVGVVSGGQSVNTTAPGAEALIDLRYPRAEDRAGIMAAIAAIVERSWVPGSSARLDITGEFVPMPPDAGTRALFERYRQAARDLGFEVGAEATGACADSGFAAAAGATTLCGLGPVGGNAHSPAEYVEADTVVPRAQALALTILRLDPAETRRGRGAARTTLPSPDGEGNDPAPPGIHAANHGVTDNEKKL</sequence>
<organism evidence="5 6">
    <name type="scientific">Labrys monachus</name>
    <dbReference type="NCBI Taxonomy" id="217067"/>
    <lineage>
        <taxon>Bacteria</taxon>
        <taxon>Pseudomonadati</taxon>
        <taxon>Pseudomonadota</taxon>
        <taxon>Alphaproteobacteria</taxon>
        <taxon>Hyphomicrobiales</taxon>
        <taxon>Xanthobacteraceae</taxon>
        <taxon>Labrys</taxon>
    </lineage>
</organism>
<dbReference type="InterPro" id="IPR002933">
    <property type="entry name" value="Peptidase_M20"/>
</dbReference>
<evidence type="ECO:0000256" key="1">
    <source>
        <dbReference type="ARBA" id="ARBA00022723"/>
    </source>
</evidence>
<proteinExistence type="predicted"/>
<comment type="caution">
    <text evidence="5">The sequence shown here is derived from an EMBL/GenBank/DDBJ whole genome shotgun (WGS) entry which is preliminary data.</text>
</comment>
<dbReference type="PANTHER" id="PTHR43808">
    <property type="entry name" value="ACETYLORNITHINE DEACETYLASE"/>
    <property type="match status" value="1"/>
</dbReference>
<dbReference type="Pfam" id="PF01546">
    <property type="entry name" value="Peptidase_M20"/>
    <property type="match status" value="1"/>
</dbReference>
<keyword evidence="2 5" id="KW-0378">Hydrolase</keyword>
<evidence type="ECO:0000259" key="4">
    <source>
        <dbReference type="Pfam" id="PF07687"/>
    </source>
</evidence>
<dbReference type="Gene3D" id="3.30.70.360">
    <property type="match status" value="1"/>
</dbReference>
<keyword evidence="6" id="KW-1185">Reference proteome</keyword>
<dbReference type="SUPFAM" id="SSF53187">
    <property type="entry name" value="Zn-dependent exopeptidases"/>
    <property type="match status" value="1"/>
</dbReference>
<feature type="domain" description="Peptidase M20 dimerisation" evidence="4">
    <location>
        <begin position="186"/>
        <end position="281"/>
    </location>
</feature>
<dbReference type="InterPro" id="IPR036264">
    <property type="entry name" value="Bact_exopeptidase_dim_dom"/>
</dbReference>
<dbReference type="InterPro" id="IPR050072">
    <property type="entry name" value="Peptidase_M20A"/>
</dbReference>
<evidence type="ECO:0000313" key="5">
    <source>
        <dbReference type="EMBL" id="MDQ0394417.1"/>
    </source>
</evidence>
<dbReference type="InterPro" id="IPR017150">
    <property type="entry name" value="Pept_M20_glutamate_carboxypep"/>
</dbReference>
<keyword evidence="1" id="KW-0479">Metal-binding</keyword>
<dbReference type="PANTHER" id="PTHR43808:SF9">
    <property type="entry name" value="BLL0789 PROTEIN"/>
    <property type="match status" value="1"/>
</dbReference>
<dbReference type="Gene3D" id="3.40.630.10">
    <property type="entry name" value="Zn peptidases"/>
    <property type="match status" value="1"/>
</dbReference>
<accession>A0ABU0FII3</accession>
<dbReference type="Proteomes" id="UP001237448">
    <property type="component" value="Unassembled WGS sequence"/>
</dbReference>
<reference evidence="5 6" key="1">
    <citation type="submission" date="2023-07" db="EMBL/GenBank/DDBJ databases">
        <title>Genomic Encyclopedia of Type Strains, Phase IV (KMG-IV): sequencing the most valuable type-strain genomes for metagenomic binning, comparative biology and taxonomic classification.</title>
        <authorList>
            <person name="Goeker M."/>
        </authorList>
    </citation>
    <scope>NUCLEOTIDE SEQUENCE [LARGE SCALE GENOMIC DNA]</scope>
    <source>
        <strain evidence="5 6">DSM 5896</strain>
    </source>
</reference>
<dbReference type="CDD" id="cd03885">
    <property type="entry name" value="M20_CPDG2"/>
    <property type="match status" value="1"/>
</dbReference>
<dbReference type="InterPro" id="IPR011650">
    <property type="entry name" value="Peptidase_M20_dimer"/>
</dbReference>
<dbReference type="RefSeq" id="WP_307431393.1">
    <property type="nucleotide sequence ID" value="NZ_JAUSVK010000001.1"/>
</dbReference>
<feature type="region of interest" description="Disordered" evidence="3">
    <location>
        <begin position="387"/>
        <end position="427"/>
    </location>
</feature>
<evidence type="ECO:0000256" key="3">
    <source>
        <dbReference type="SAM" id="MobiDB-lite"/>
    </source>
</evidence>
<evidence type="ECO:0000256" key="2">
    <source>
        <dbReference type="ARBA" id="ARBA00022801"/>
    </source>
</evidence>
<evidence type="ECO:0000313" key="6">
    <source>
        <dbReference type="Proteomes" id="UP001237448"/>
    </source>
</evidence>
<dbReference type="Pfam" id="PF07687">
    <property type="entry name" value="M20_dimer"/>
    <property type="match status" value="1"/>
</dbReference>
<dbReference type="SUPFAM" id="SSF55031">
    <property type="entry name" value="Bacterial exopeptidase dimerisation domain"/>
    <property type="match status" value="1"/>
</dbReference>
<dbReference type="EMBL" id="JAUSVK010000001">
    <property type="protein sequence ID" value="MDQ0394417.1"/>
    <property type="molecule type" value="Genomic_DNA"/>
</dbReference>
<dbReference type="EC" id="3.4.17.11" evidence="5"/>
<dbReference type="PIRSF" id="PIRSF037238">
    <property type="entry name" value="Carboxypeptidase_G2"/>
    <property type="match status" value="1"/>
</dbReference>
<keyword evidence="5" id="KW-0645">Protease</keyword>
<dbReference type="GO" id="GO:0004180">
    <property type="term" value="F:carboxypeptidase activity"/>
    <property type="evidence" value="ECO:0007669"/>
    <property type="project" value="UniProtKB-KW"/>
</dbReference>
<protein>
    <submittedName>
        <fullName evidence="5">Glutamate carboxypeptidase</fullName>
        <ecNumber evidence="5">3.4.17.11</ecNumber>
    </submittedName>
</protein>
<keyword evidence="5" id="KW-0121">Carboxypeptidase</keyword>
<gene>
    <name evidence="5" type="ORF">J3R73_004209</name>
</gene>